<dbReference type="OrthoDB" id="9778912at2"/>
<keyword evidence="3" id="KW-0560">Oxidoreductase</keyword>
<dbReference type="PANTHER" id="PTHR32332:SF31">
    <property type="entry name" value="2-NITROPROPANE DIOXYGENASE FAMILY, PUTATIVE (AFU_ORTHOLOGUE AFUA_2G09850)-RELATED"/>
    <property type="match status" value="1"/>
</dbReference>
<evidence type="ECO:0000256" key="1">
    <source>
        <dbReference type="ARBA" id="ARBA00022630"/>
    </source>
</evidence>
<proteinExistence type="predicted"/>
<dbReference type="AlphaFoldDB" id="A0A1H4QP60"/>
<keyword evidence="4" id="KW-0503">Monooxygenase</keyword>
<dbReference type="RefSeq" id="WP_092114786.1">
    <property type="nucleotide sequence ID" value="NZ_FNTH01000001.1"/>
</dbReference>
<evidence type="ECO:0000256" key="3">
    <source>
        <dbReference type="ARBA" id="ARBA00023002"/>
    </source>
</evidence>
<reference evidence="4 5" key="1">
    <citation type="submission" date="2016-10" db="EMBL/GenBank/DDBJ databases">
        <authorList>
            <person name="de Groot N.N."/>
        </authorList>
    </citation>
    <scope>NUCLEOTIDE SEQUENCE [LARGE SCALE GENOMIC DNA]</scope>
    <source>
        <strain evidence="4 5">MT12</strain>
    </source>
</reference>
<name>A0A1H4QP60_9BRAD</name>
<dbReference type="Proteomes" id="UP000198992">
    <property type="component" value="Unassembled WGS sequence"/>
</dbReference>
<dbReference type="InterPro" id="IPR004136">
    <property type="entry name" value="NMO"/>
</dbReference>
<dbReference type="PANTHER" id="PTHR32332">
    <property type="entry name" value="2-NITROPROPANE DIOXYGENASE"/>
    <property type="match status" value="1"/>
</dbReference>
<keyword evidence="1" id="KW-0285">Flavoprotein</keyword>
<evidence type="ECO:0000313" key="4">
    <source>
        <dbReference type="EMBL" id="SEC21298.1"/>
    </source>
</evidence>
<dbReference type="SUPFAM" id="SSF51412">
    <property type="entry name" value="Inosine monophosphate dehydrogenase (IMPDH)"/>
    <property type="match status" value="1"/>
</dbReference>
<dbReference type="GO" id="GO:0018580">
    <property type="term" value="F:nitronate monooxygenase activity"/>
    <property type="evidence" value="ECO:0007669"/>
    <property type="project" value="InterPro"/>
</dbReference>
<evidence type="ECO:0000313" key="5">
    <source>
        <dbReference type="Proteomes" id="UP000198992"/>
    </source>
</evidence>
<dbReference type="Pfam" id="PF03060">
    <property type="entry name" value="NMO"/>
    <property type="match status" value="2"/>
</dbReference>
<dbReference type="InterPro" id="IPR013785">
    <property type="entry name" value="Aldolase_TIM"/>
</dbReference>
<protein>
    <submittedName>
        <fullName evidence="4">Nitronate monooxygenase</fullName>
    </submittedName>
</protein>
<keyword evidence="2" id="KW-0288">FMN</keyword>
<accession>A0A1H4QP60</accession>
<sequence>MPIGTELTARLGIAHPILLAPMAMITGSRLVMAVSDAGGLGILGGGYGDRAWLEAETAVLRGYHRPFGIGFITWSLAKQPELIDIALEARPRAVMLSFGDPAPFAAKIKAAGALLICQVQSEDMAQQALDCGADILIAQGTEAGGHGASRTTLDIVPAIIDFATGRVPVVAAGGIADGRGLAAMMMLGASGVLMGTRFYASVEADAPEQAKQLIRAAKSGETVRGVVFDWSRKLMWPAPFTARSLSNGHLRRWSGREIELMQRADEIAVEYAAARAAANFDVAAVFAGESVGLIHDIVPAAEIVGRIVAEAEQSLQGRRNSLSSLS</sequence>
<dbReference type="EMBL" id="FNTH01000001">
    <property type="protein sequence ID" value="SEC21298.1"/>
    <property type="molecule type" value="Genomic_DNA"/>
</dbReference>
<organism evidence="4 5">
    <name type="scientific">Bradyrhizobium erythrophlei</name>
    <dbReference type="NCBI Taxonomy" id="1437360"/>
    <lineage>
        <taxon>Bacteria</taxon>
        <taxon>Pseudomonadati</taxon>
        <taxon>Pseudomonadota</taxon>
        <taxon>Alphaproteobacteria</taxon>
        <taxon>Hyphomicrobiales</taxon>
        <taxon>Nitrobacteraceae</taxon>
        <taxon>Bradyrhizobium</taxon>
    </lineage>
</organism>
<evidence type="ECO:0000256" key="2">
    <source>
        <dbReference type="ARBA" id="ARBA00022643"/>
    </source>
</evidence>
<gene>
    <name evidence="4" type="ORF">SAMN05444164_1300</name>
</gene>
<dbReference type="CDD" id="cd04730">
    <property type="entry name" value="NPD_like"/>
    <property type="match status" value="1"/>
</dbReference>
<dbReference type="Gene3D" id="3.20.20.70">
    <property type="entry name" value="Aldolase class I"/>
    <property type="match status" value="1"/>
</dbReference>